<accession>E9FSM8</accession>
<name>E9FSM8_DAPPU</name>
<protein>
    <submittedName>
        <fullName evidence="1">Uncharacterized protein</fullName>
    </submittedName>
</protein>
<dbReference type="KEGG" id="dpx:DAPPUDRAFT_232895"/>
<dbReference type="AlphaFoldDB" id="E9FSM8"/>
<dbReference type="InParanoid" id="E9FSM8"/>
<keyword evidence="2" id="KW-1185">Reference proteome</keyword>
<proteinExistence type="predicted"/>
<dbReference type="EMBL" id="GL732524">
    <property type="protein sequence ID" value="EFX89799.1"/>
    <property type="molecule type" value="Genomic_DNA"/>
</dbReference>
<organism evidence="1 2">
    <name type="scientific">Daphnia pulex</name>
    <name type="common">Water flea</name>
    <dbReference type="NCBI Taxonomy" id="6669"/>
    <lineage>
        <taxon>Eukaryota</taxon>
        <taxon>Metazoa</taxon>
        <taxon>Ecdysozoa</taxon>
        <taxon>Arthropoda</taxon>
        <taxon>Crustacea</taxon>
        <taxon>Branchiopoda</taxon>
        <taxon>Diplostraca</taxon>
        <taxon>Cladocera</taxon>
        <taxon>Anomopoda</taxon>
        <taxon>Daphniidae</taxon>
        <taxon>Daphnia</taxon>
    </lineage>
</organism>
<sequence length="54" mass="6216">MSPENCRYQTTTLLPYSTTTMSPSITPLRTEYYKIMYAAPAYYTKAPNPLLVVY</sequence>
<reference evidence="1 2" key="1">
    <citation type="journal article" date="2011" name="Science">
        <title>The ecoresponsive genome of Daphnia pulex.</title>
        <authorList>
            <person name="Colbourne J.K."/>
            <person name="Pfrender M.E."/>
            <person name="Gilbert D."/>
            <person name="Thomas W.K."/>
            <person name="Tucker A."/>
            <person name="Oakley T.H."/>
            <person name="Tokishita S."/>
            <person name="Aerts A."/>
            <person name="Arnold G.J."/>
            <person name="Basu M.K."/>
            <person name="Bauer D.J."/>
            <person name="Caceres C.E."/>
            <person name="Carmel L."/>
            <person name="Casola C."/>
            <person name="Choi J.H."/>
            <person name="Detter J.C."/>
            <person name="Dong Q."/>
            <person name="Dusheyko S."/>
            <person name="Eads B.D."/>
            <person name="Frohlich T."/>
            <person name="Geiler-Samerotte K.A."/>
            <person name="Gerlach D."/>
            <person name="Hatcher P."/>
            <person name="Jogdeo S."/>
            <person name="Krijgsveld J."/>
            <person name="Kriventseva E.V."/>
            <person name="Kultz D."/>
            <person name="Laforsch C."/>
            <person name="Lindquist E."/>
            <person name="Lopez J."/>
            <person name="Manak J.R."/>
            <person name="Muller J."/>
            <person name="Pangilinan J."/>
            <person name="Patwardhan R.P."/>
            <person name="Pitluck S."/>
            <person name="Pritham E.J."/>
            <person name="Rechtsteiner A."/>
            <person name="Rho M."/>
            <person name="Rogozin I.B."/>
            <person name="Sakarya O."/>
            <person name="Salamov A."/>
            <person name="Schaack S."/>
            <person name="Shapiro H."/>
            <person name="Shiga Y."/>
            <person name="Skalitzky C."/>
            <person name="Smith Z."/>
            <person name="Souvorov A."/>
            <person name="Sung W."/>
            <person name="Tang Z."/>
            <person name="Tsuchiya D."/>
            <person name="Tu H."/>
            <person name="Vos H."/>
            <person name="Wang M."/>
            <person name="Wolf Y.I."/>
            <person name="Yamagata H."/>
            <person name="Yamada T."/>
            <person name="Ye Y."/>
            <person name="Shaw J.R."/>
            <person name="Andrews J."/>
            <person name="Crease T.J."/>
            <person name="Tang H."/>
            <person name="Lucas S.M."/>
            <person name="Robertson H.M."/>
            <person name="Bork P."/>
            <person name="Koonin E.V."/>
            <person name="Zdobnov E.M."/>
            <person name="Grigoriev I.V."/>
            <person name="Lynch M."/>
            <person name="Boore J.L."/>
        </authorList>
    </citation>
    <scope>NUCLEOTIDE SEQUENCE [LARGE SCALE GENOMIC DNA]</scope>
</reference>
<dbReference type="HOGENOM" id="CLU_3052437_0_0_1"/>
<gene>
    <name evidence="1" type="ORF">DAPPUDRAFT_232895</name>
</gene>
<dbReference type="Proteomes" id="UP000000305">
    <property type="component" value="Unassembled WGS sequence"/>
</dbReference>
<evidence type="ECO:0000313" key="1">
    <source>
        <dbReference type="EMBL" id="EFX89799.1"/>
    </source>
</evidence>
<evidence type="ECO:0000313" key="2">
    <source>
        <dbReference type="Proteomes" id="UP000000305"/>
    </source>
</evidence>